<keyword evidence="3" id="KW-1185">Reference proteome</keyword>
<reference evidence="2 3" key="1">
    <citation type="submission" date="2020-08" db="EMBL/GenBank/DDBJ databases">
        <title>Sequencing the genomes of 1000 actinobacteria strains.</title>
        <authorList>
            <person name="Klenk H.-P."/>
        </authorList>
    </citation>
    <scope>NUCLEOTIDE SEQUENCE [LARGE SCALE GENOMIC DNA]</scope>
    <source>
        <strain evidence="2 3">DSM 105784</strain>
    </source>
</reference>
<keyword evidence="1" id="KW-0812">Transmembrane</keyword>
<evidence type="ECO:0000313" key="3">
    <source>
        <dbReference type="Proteomes" id="UP000536685"/>
    </source>
</evidence>
<name>A0A841AS20_9MICO</name>
<dbReference type="RefSeq" id="WP_184239191.1">
    <property type="nucleotide sequence ID" value="NZ_JACHMJ010000001.1"/>
</dbReference>
<comment type="caution">
    <text evidence="2">The sequence shown here is derived from an EMBL/GenBank/DDBJ whole genome shotgun (WGS) entry which is preliminary data.</text>
</comment>
<organism evidence="2 3">
    <name type="scientific">Conyzicola lurida</name>
    <dbReference type="NCBI Taxonomy" id="1172621"/>
    <lineage>
        <taxon>Bacteria</taxon>
        <taxon>Bacillati</taxon>
        <taxon>Actinomycetota</taxon>
        <taxon>Actinomycetes</taxon>
        <taxon>Micrococcales</taxon>
        <taxon>Microbacteriaceae</taxon>
        <taxon>Conyzicola</taxon>
    </lineage>
</organism>
<feature type="transmembrane region" description="Helical" evidence="1">
    <location>
        <begin position="20"/>
        <end position="48"/>
    </location>
</feature>
<evidence type="ECO:0000256" key="1">
    <source>
        <dbReference type="SAM" id="Phobius"/>
    </source>
</evidence>
<accession>A0A841AS20</accession>
<dbReference type="AlphaFoldDB" id="A0A841AS20"/>
<keyword evidence="1" id="KW-0472">Membrane</keyword>
<proteinExistence type="predicted"/>
<keyword evidence="1" id="KW-1133">Transmembrane helix</keyword>
<protein>
    <submittedName>
        <fullName evidence="2">Uncharacterized protein</fullName>
    </submittedName>
</protein>
<evidence type="ECO:0000313" key="2">
    <source>
        <dbReference type="EMBL" id="MBB5844742.1"/>
    </source>
</evidence>
<dbReference type="EMBL" id="JACHMJ010000001">
    <property type="protein sequence ID" value="MBB5844742.1"/>
    <property type="molecule type" value="Genomic_DNA"/>
</dbReference>
<gene>
    <name evidence="2" type="ORF">HD599_003065</name>
</gene>
<feature type="transmembrane region" description="Helical" evidence="1">
    <location>
        <begin position="69"/>
        <end position="94"/>
    </location>
</feature>
<sequence length="95" mass="9361">MDEIAPPVVPARIATSALVSFALGVAALTMLFVGPLTAAAVGLAAIAAGLVSRRRLIADPMLAGARVSLLGFIFGAIAVAVGGLPIALVTVLSLL</sequence>
<dbReference type="Proteomes" id="UP000536685">
    <property type="component" value="Unassembled WGS sequence"/>
</dbReference>